<dbReference type="PANTHER" id="PTHR31071">
    <property type="entry name" value="GB|AAF24581.1"/>
    <property type="match status" value="1"/>
</dbReference>
<dbReference type="Proteomes" id="UP001140206">
    <property type="component" value="Chromosome 2"/>
</dbReference>
<proteinExistence type="predicted"/>
<protein>
    <submittedName>
        <fullName evidence="3">Actin cytoskeleton-regulatory complex pan-like protein</fullName>
    </submittedName>
</protein>
<organism evidence="3 5">
    <name type="scientific">Rhynchospora pubera</name>
    <dbReference type="NCBI Taxonomy" id="906938"/>
    <lineage>
        <taxon>Eukaryota</taxon>
        <taxon>Viridiplantae</taxon>
        <taxon>Streptophyta</taxon>
        <taxon>Embryophyta</taxon>
        <taxon>Tracheophyta</taxon>
        <taxon>Spermatophyta</taxon>
        <taxon>Magnoliopsida</taxon>
        <taxon>Liliopsida</taxon>
        <taxon>Poales</taxon>
        <taxon>Cyperaceae</taxon>
        <taxon>Cyperoideae</taxon>
        <taxon>Rhynchosporeae</taxon>
        <taxon>Rhynchospora</taxon>
    </lineage>
</organism>
<feature type="compositionally biased region" description="Low complexity" evidence="2">
    <location>
        <begin position="25"/>
        <end position="35"/>
    </location>
</feature>
<feature type="compositionally biased region" description="Basic residues" evidence="2">
    <location>
        <begin position="11"/>
        <end position="24"/>
    </location>
</feature>
<dbReference type="AlphaFoldDB" id="A0AAV8FNZ4"/>
<dbReference type="EMBL" id="JAMFTS010000002">
    <property type="protein sequence ID" value="KAJ4792548.1"/>
    <property type="molecule type" value="Genomic_DNA"/>
</dbReference>
<dbReference type="EMBL" id="JAMFTS010000001">
    <property type="protein sequence ID" value="KAJ4816372.1"/>
    <property type="molecule type" value="Genomic_DNA"/>
</dbReference>
<feature type="coiled-coil region" evidence="1">
    <location>
        <begin position="158"/>
        <end position="306"/>
    </location>
</feature>
<evidence type="ECO:0000256" key="1">
    <source>
        <dbReference type="SAM" id="Coils"/>
    </source>
</evidence>
<evidence type="ECO:0000313" key="4">
    <source>
        <dbReference type="EMBL" id="KAJ4816372.1"/>
    </source>
</evidence>
<keyword evidence="1" id="KW-0175">Coiled coil</keyword>
<gene>
    <name evidence="4" type="ORF">LUZ62_028938</name>
    <name evidence="3" type="ORF">LUZ62_043794</name>
</gene>
<evidence type="ECO:0000313" key="5">
    <source>
        <dbReference type="Proteomes" id="UP001140206"/>
    </source>
</evidence>
<feature type="region of interest" description="Disordered" evidence="2">
    <location>
        <begin position="1"/>
        <end position="61"/>
    </location>
</feature>
<dbReference type="PANTHER" id="PTHR31071:SF2">
    <property type="entry name" value="ACTIN CYTOSKELETON-REGULATORY COMPLEX PAN-LIKE PROTEIN"/>
    <property type="match status" value="1"/>
</dbReference>
<feature type="compositionally biased region" description="Acidic residues" evidence="2">
    <location>
        <begin position="437"/>
        <end position="447"/>
    </location>
</feature>
<feature type="region of interest" description="Disordered" evidence="2">
    <location>
        <begin position="411"/>
        <end position="494"/>
    </location>
</feature>
<evidence type="ECO:0000313" key="3">
    <source>
        <dbReference type="EMBL" id="KAJ4792548.1"/>
    </source>
</evidence>
<evidence type="ECO:0000256" key="2">
    <source>
        <dbReference type="SAM" id="MobiDB-lite"/>
    </source>
</evidence>
<accession>A0AAV8FNZ4</accession>
<keyword evidence="5" id="KW-1185">Reference proteome</keyword>
<dbReference type="InterPro" id="IPR043424">
    <property type="entry name" value="BLT-like"/>
</dbReference>
<dbReference type="Proteomes" id="UP001140206">
    <property type="component" value="Chromosome 1"/>
</dbReference>
<name>A0AAV8FNZ4_9POAL</name>
<comment type="caution">
    <text evidence="3">The sequence shown here is derived from an EMBL/GenBank/DDBJ whole genome shotgun (WGS) entry which is preliminary data.</text>
</comment>
<feature type="compositionally biased region" description="Polar residues" evidence="2">
    <location>
        <begin position="450"/>
        <end position="484"/>
    </location>
</feature>
<sequence length="613" mass="69754">MKPSPQSDLPRRRRRVLVGARSRKSGASSSGARSGPATPLLRWKHDGPHGAAQTDTGAEPVIPSASARKLAAAIWKLGFEPSPSNLQKLKVYNQLRTINHGKTKDDLHCYISHENEIYAESPHSTAETATKWDSEPHQTFFQQKLLEYKPDIAVATSTSSIQAELDEARARVSKLEAERRHTKKKLDHFLRRVAEEKALWRSREHEKIRTIMEAVKDDLSRERKNRHRLEILNSKLVDELAEAKLSAKRYLQDYEKERKARELMEEVCDELAKEIADDKAEVEALKRETLKSREEIEEERKMLQMAEVWREERVQMKLLDAKLALENKYKELTELQTHLEAFIRGNWGHDVTKDVAREAEILMEAVSRAKVRDMKEFSYQRPRSSEDIFSVFEELRPQEDMHEREIEECRTNGECNSPDTDIFLEKPAKRVGNGSSNEDEEIEDESGWETVSNLDQHGSSNSLEGSEPSVNNRIYKSNNASVSGTGSGTDWDETSEVCSTNARHYKKKGSSIMKLWRSSNGEDCRKISGEISNGRVSNASNSPGLKSHKMGSGSPVVLQWNSPDSVNRHVARSVNGCIEWPRGVQKQSLKSKLMEARVEGKKVQLKHALKQQI</sequence>
<reference evidence="3" key="1">
    <citation type="submission" date="2022-08" db="EMBL/GenBank/DDBJ databases">
        <authorList>
            <person name="Marques A."/>
        </authorList>
    </citation>
    <scope>NUCLEOTIDE SEQUENCE</scope>
    <source>
        <strain evidence="3">RhyPub2mFocal</strain>
        <tissue evidence="3">Leaves</tissue>
    </source>
</reference>